<dbReference type="SUPFAM" id="SSF49899">
    <property type="entry name" value="Concanavalin A-like lectins/glucanases"/>
    <property type="match status" value="1"/>
</dbReference>
<accession>A0A8H3FF28</accession>
<feature type="compositionally biased region" description="Polar residues" evidence="1">
    <location>
        <begin position="17"/>
        <end position="33"/>
    </location>
</feature>
<dbReference type="PANTHER" id="PTHR10963">
    <property type="entry name" value="GLYCOSYL HYDROLASE-RELATED"/>
    <property type="match status" value="1"/>
</dbReference>
<keyword evidence="5" id="KW-1185">Reference proteome</keyword>
<keyword evidence="2" id="KW-0812">Transmembrane</keyword>
<dbReference type="PANTHER" id="PTHR10963:SF62">
    <property type="entry name" value="GLUCAN 1,3-BETA-GLUCOSIDASE"/>
    <property type="match status" value="1"/>
</dbReference>
<comment type="caution">
    <text evidence="4">The sequence shown here is derived from an EMBL/GenBank/DDBJ whole genome shotgun (WGS) entry which is preliminary data.</text>
</comment>
<dbReference type="Gene3D" id="2.60.120.200">
    <property type="match status" value="1"/>
</dbReference>
<feature type="region of interest" description="Disordered" evidence="1">
    <location>
        <begin position="1"/>
        <end position="84"/>
    </location>
</feature>
<dbReference type="OrthoDB" id="4781at2759"/>
<dbReference type="PROSITE" id="PS51762">
    <property type="entry name" value="GH16_2"/>
    <property type="match status" value="1"/>
</dbReference>
<evidence type="ECO:0000256" key="1">
    <source>
        <dbReference type="SAM" id="MobiDB-lite"/>
    </source>
</evidence>
<evidence type="ECO:0000313" key="5">
    <source>
        <dbReference type="Proteomes" id="UP000664534"/>
    </source>
</evidence>
<feature type="domain" description="GH16" evidence="3">
    <location>
        <begin position="146"/>
        <end position="438"/>
    </location>
</feature>
<protein>
    <recommendedName>
        <fullName evidence="3">GH16 domain-containing protein</fullName>
    </recommendedName>
</protein>
<reference evidence="4" key="1">
    <citation type="submission" date="2021-03" db="EMBL/GenBank/DDBJ databases">
        <authorList>
            <person name="Tagirdzhanova G."/>
        </authorList>
    </citation>
    <scope>NUCLEOTIDE SEQUENCE</scope>
</reference>
<feature type="transmembrane region" description="Helical" evidence="2">
    <location>
        <begin position="108"/>
        <end position="129"/>
    </location>
</feature>
<dbReference type="GO" id="GO:0004553">
    <property type="term" value="F:hydrolase activity, hydrolyzing O-glycosyl compounds"/>
    <property type="evidence" value="ECO:0007669"/>
    <property type="project" value="InterPro"/>
</dbReference>
<evidence type="ECO:0000259" key="3">
    <source>
        <dbReference type="PROSITE" id="PS51762"/>
    </source>
</evidence>
<feature type="compositionally biased region" description="Basic residues" evidence="1">
    <location>
        <begin position="73"/>
        <end position="84"/>
    </location>
</feature>
<dbReference type="Pfam" id="PF00722">
    <property type="entry name" value="Glyco_hydro_16"/>
    <property type="match status" value="1"/>
</dbReference>
<dbReference type="InterPro" id="IPR000757">
    <property type="entry name" value="Beta-glucanase-like"/>
</dbReference>
<evidence type="ECO:0000256" key="2">
    <source>
        <dbReference type="SAM" id="Phobius"/>
    </source>
</evidence>
<proteinExistence type="predicted"/>
<name>A0A8H3FF28_9LECA</name>
<keyword evidence="2" id="KW-1133">Transmembrane helix</keyword>
<dbReference type="EMBL" id="CAJPDT010000023">
    <property type="protein sequence ID" value="CAF9919686.1"/>
    <property type="molecule type" value="Genomic_DNA"/>
</dbReference>
<feature type="compositionally biased region" description="Polar residues" evidence="1">
    <location>
        <begin position="40"/>
        <end position="71"/>
    </location>
</feature>
<dbReference type="InterPro" id="IPR050546">
    <property type="entry name" value="Glycosyl_Hydrlase_16"/>
</dbReference>
<evidence type="ECO:0000313" key="4">
    <source>
        <dbReference type="EMBL" id="CAF9919686.1"/>
    </source>
</evidence>
<dbReference type="GO" id="GO:0005975">
    <property type="term" value="P:carbohydrate metabolic process"/>
    <property type="evidence" value="ECO:0007669"/>
    <property type="project" value="InterPro"/>
</dbReference>
<dbReference type="AlphaFoldDB" id="A0A8H3FF28"/>
<organism evidence="4 5">
    <name type="scientific">Imshaugia aleurites</name>
    <dbReference type="NCBI Taxonomy" id="172621"/>
    <lineage>
        <taxon>Eukaryota</taxon>
        <taxon>Fungi</taxon>
        <taxon>Dikarya</taxon>
        <taxon>Ascomycota</taxon>
        <taxon>Pezizomycotina</taxon>
        <taxon>Lecanoromycetes</taxon>
        <taxon>OSLEUM clade</taxon>
        <taxon>Lecanoromycetidae</taxon>
        <taxon>Lecanorales</taxon>
        <taxon>Lecanorineae</taxon>
        <taxon>Parmeliaceae</taxon>
        <taxon>Imshaugia</taxon>
    </lineage>
</organism>
<keyword evidence="2" id="KW-0472">Membrane</keyword>
<gene>
    <name evidence="4" type="ORF">IMSHALPRED_004698</name>
</gene>
<dbReference type="Proteomes" id="UP000664534">
    <property type="component" value="Unassembled WGS sequence"/>
</dbReference>
<sequence length="477" mass="53529">MEMHRRTQDPFEGGLPSSGNSIYSPDQTPQQTPYRRRSLDTSSHTGSDNINSAPRNPFNATPLGTSKNSSAIHIHHQKQNQKYFRSRRVKKGEVDHPWKASKDPREKWVTIIPLIGLALGFAVAGYLVYNGLSTIVNHTYTLVLDEDWSNGFNTAVWTKEVNLGGFGNGEFEQTTGGTENVFIENGKLVIVPTLQDETLLTTNNNLTLPDCTSTLYYDCNAATNVTNGTIVPPVKSGRINTLKGATIKYGRVEVVAQMPEGDWLWPAIWLLPVNNTFGPWPESGEIDIAESRGNNYTYPTGGNNIVTSTLHWGPDQKDDGYWRTSKKQEALHTTYAAASHTYGLEWSEKYLFTYIDTRLLQILYNPFNEYLWTRGQFPLSNSNGTTLTNPWVNDPNLNAPFDQEFYLIINLAVGGTNGWFEDGKAGKPWVDKSKTAPKDFLSGKDQWYPTWKPETAQFIISSVKMWQQVGDTPNTPK</sequence>
<dbReference type="InterPro" id="IPR013320">
    <property type="entry name" value="ConA-like_dom_sf"/>
</dbReference>